<organism evidence="2 3">
    <name type="scientific">Paraburkholderia strydomiana</name>
    <dbReference type="NCBI Taxonomy" id="1245417"/>
    <lineage>
        <taxon>Bacteria</taxon>
        <taxon>Pseudomonadati</taxon>
        <taxon>Pseudomonadota</taxon>
        <taxon>Betaproteobacteria</taxon>
        <taxon>Burkholderiales</taxon>
        <taxon>Burkholderiaceae</taxon>
        <taxon>Paraburkholderia</taxon>
    </lineage>
</organism>
<keyword evidence="2" id="KW-0067">ATP-binding</keyword>
<dbReference type="EMBL" id="JAQQDH010000031">
    <property type="protein sequence ID" value="MFM0448635.1"/>
    <property type="molecule type" value="Genomic_DNA"/>
</dbReference>
<keyword evidence="3" id="KW-1185">Reference proteome</keyword>
<sequence>MEKGARILLFGPPGAAKSHLGSAIGHALIDAGYRVLFTRTSR</sequence>
<feature type="domain" description="IstB-like ATP-binding" evidence="1">
    <location>
        <begin position="2"/>
        <end position="41"/>
    </location>
</feature>
<dbReference type="SUPFAM" id="SSF52540">
    <property type="entry name" value="P-loop containing nucleoside triphosphate hydrolases"/>
    <property type="match status" value="1"/>
</dbReference>
<proteinExistence type="predicted"/>
<dbReference type="Pfam" id="PF01695">
    <property type="entry name" value="IstB_IS21"/>
    <property type="match status" value="1"/>
</dbReference>
<evidence type="ECO:0000313" key="3">
    <source>
        <dbReference type="Proteomes" id="UP001629288"/>
    </source>
</evidence>
<comment type="caution">
    <text evidence="2">The sequence shown here is derived from an EMBL/GenBank/DDBJ whole genome shotgun (WGS) entry which is preliminary data.</text>
</comment>
<reference evidence="2 3" key="1">
    <citation type="journal article" date="2024" name="Chem. Sci.">
        <title>Discovery of megapolipeptins by genome mining of a Burkholderiales bacteria collection.</title>
        <authorList>
            <person name="Paulo B.S."/>
            <person name="Recchia M.J.J."/>
            <person name="Lee S."/>
            <person name="Fergusson C.H."/>
            <person name="Romanowski S.B."/>
            <person name="Hernandez A."/>
            <person name="Krull N."/>
            <person name="Liu D.Y."/>
            <person name="Cavanagh H."/>
            <person name="Bos A."/>
            <person name="Gray C.A."/>
            <person name="Murphy B.T."/>
            <person name="Linington R.G."/>
            <person name="Eustaquio A.S."/>
        </authorList>
    </citation>
    <scope>NUCLEOTIDE SEQUENCE [LARGE SCALE GENOMIC DNA]</scope>
    <source>
        <strain evidence="2 3">RL17-379-BIB-C</strain>
    </source>
</reference>
<evidence type="ECO:0000259" key="1">
    <source>
        <dbReference type="Pfam" id="PF01695"/>
    </source>
</evidence>
<dbReference type="Gene3D" id="3.40.50.300">
    <property type="entry name" value="P-loop containing nucleotide triphosphate hydrolases"/>
    <property type="match status" value="1"/>
</dbReference>
<dbReference type="InterPro" id="IPR002611">
    <property type="entry name" value="IstB_ATP-bd"/>
</dbReference>
<dbReference type="InterPro" id="IPR027417">
    <property type="entry name" value="P-loop_NTPase"/>
</dbReference>
<name>A0ABW9CF19_9BURK</name>
<accession>A0ABW9CF19</accession>
<evidence type="ECO:0000313" key="2">
    <source>
        <dbReference type="EMBL" id="MFM0448635.1"/>
    </source>
</evidence>
<dbReference type="Proteomes" id="UP001629288">
    <property type="component" value="Unassembled WGS sequence"/>
</dbReference>
<protein>
    <submittedName>
        <fullName evidence="2">ATP-binding protein</fullName>
    </submittedName>
</protein>
<dbReference type="RefSeq" id="WP_317016703.1">
    <property type="nucleotide sequence ID" value="NZ_JAQQDD010000060.1"/>
</dbReference>
<keyword evidence="2" id="KW-0547">Nucleotide-binding</keyword>
<dbReference type="GO" id="GO:0005524">
    <property type="term" value="F:ATP binding"/>
    <property type="evidence" value="ECO:0007669"/>
    <property type="project" value="UniProtKB-KW"/>
</dbReference>
<gene>
    <name evidence="2" type="ORF">PQR00_34200</name>
</gene>